<feature type="region of interest" description="Disordered" evidence="1">
    <location>
        <begin position="331"/>
        <end position="360"/>
    </location>
</feature>
<gene>
    <name evidence="2" type="ORF">BCR44DRAFT_1440090</name>
</gene>
<reference evidence="2 3" key="1">
    <citation type="submission" date="2016-07" db="EMBL/GenBank/DDBJ databases">
        <title>Pervasive Adenine N6-methylation of Active Genes in Fungi.</title>
        <authorList>
            <consortium name="DOE Joint Genome Institute"/>
            <person name="Mondo S.J."/>
            <person name="Dannebaum R.O."/>
            <person name="Kuo R.C."/>
            <person name="Labutti K."/>
            <person name="Haridas S."/>
            <person name="Kuo A."/>
            <person name="Salamov A."/>
            <person name="Ahrendt S.R."/>
            <person name="Lipzen A."/>
            <person name="Sullivan W."/>
            <person name="Andreopoulos W.B."/>
            <person name="Clum A."/>
            <person name="Lindquist E."/>
            <person name="Daum C."/>
            <person name="Ramamoorthy G.K."/>
            <person name="Gryganskyi A."/>
            <person name="Culley D."/>
            <person name="Magnuson J.K."/>
            <person name="James T.Y."/>
            <person name="O'Malley M.A."/>
            <person name="Stajich J.E."/>
            <person name="Spatafora J.W."/>
            <person name="Visel A."/>
            <person name="Grigoriev I.V."/>
        </authorList>
    </citation>
    <scope>NUCLEOTIDE SEQUENCE [LARGE SCALE GENOMIC DNA]</scope>
    <source>
        <strain evidence="2 3">PL171</strain>
    </source>
</reference>
<sequence length="449" mass="48090">MDAFNPPHSLHLMPSTMPPGTPIADTATPAPPLPGNQTFRDDYDDHFCCTRQARHGNGDGHGHGSRIMQRHDSGTGSDSDTDASPDIPSTHTRLGAFGLSIHSQSSQMAQPASQLARGGHGHDSALHTSTGTPTQVRLPERRRRQRIQCFEAGDYSHLGVKSAAASTPPAQPGHHRPRHRPVARQASTYQYGKRASAATMSLTAQDWTGIPEFPLDCTCATRFGPAPHQSTPARSSTPRDTAMADTPPLLAVPMASFSAATASGIAPPSRTPAEWTTSGFFASSSSTPRKLRVIPPKAPATGSIRRRDTMRPALQRQDTLELPDILAGRGGQMGTKMASSESDGSFSSTSTVELDAHSPPHQSLLSGFESLSDAEDPPAVYRGPTDPLPKSCLKRAAKRARDDSEADDHDVGDALGTGIRAVKEFDWTDQCFKLGEERMGQRESITDEE</sequence>
<dbReference type="AlphaFoldDB" id="A0A1Y2HHJ7"/>
<feature type="region of interest" description="Disordered" evidence="1">
    <location>
        <begin position="55"/>
        <end position="139"/>
    </location>
</feature>
<organism evidence="2 3">
    <name type="scientific">Catenaria anguillulae PL171</name>
    <dbReference type="NCBI Taxonomy" id="765915"/>
    <lineage>
        <taxon>Eukaryota</taxon>
        <taxon>Fungi</taxon>
        <taxon>Fungi incertae sedis</taxon>
        <taxon>Blastocladiomycota</taxon>
        <taxon>Blastocladiomycetes</taxon>
        <taxon>Blastocladiales</taxon>
        <taxon>Catenariaceae</taxon>
        <taxon>Catenaria</taxon>
    </lineage>
</organism>
<proteinExistence type="predicted"/>
<evidence type="ECO:0000256" key="1">
    <source>
        <dbReference type="SAM" id="MobiDB-lite"/>
    </source>
</evidence>
<keyword evidence="3" id="KW-1185">Reference proteome</keyword>
<name>A0A1Y2HHJ7_9FUNG</name>
<protein>
    <submittedName>
        <fullName evidence="2">Uncharacterized protein</fullName>
    </submittedName>
</protein>
<feature type="region of interest" description="Disordered" evidence="1">
    <location>
        <begin position="380"/>
        <end position="412"/>
    </location>
</feature>
<dbReference type="EMBL" id="MCFL01000045">
    <property type="protein sequence ID" value="ORZ32552.1"/>
    <property type="molecule type" value="Genomic_DNA"/>
</dbReference>
<evidence type="ECO:0000313" key="2">
    <source>
        <dbReference type="EMBL" id="ORZ32552.1"/>
    </source>
</evidence>
<feature type="region of interest" description="Disordered" evidence="1">
    <location>
        <begin position="163"/>
        <end position="183"/>
    </location>
</feature>
<evidence type="ECO:0000313" key="3">
    <source>
        <dbReference type="Proteomes" id="UP000193411"/>
    </source>
</evidence>
<feature type="compositionally biased region" description="Basic residues" evidence="1">
    <location>
        <begin position="173"/>
        <end position="182"/>
    </location>
</feature>
<feature type="compositionally biased region" description="Low complexity" evidence="1">
    <location>
        <begin position="339"/>
        <end position="350"/>
    </location>
</feature>
<comment type="caution">
    <text evidence="2">The sequence shown here is derived from an EMBL/GenBank/DDBJ whole genome shotgun (WGS) entry which is preliminary data.</text>
</comment>
<dbReference type="Proteomes" id="UP000193411">
    <property type="component" value="Unassembled WGS sequence"/>
</dbReference>
<feature type="compositionally biased region" description="Low complexity" evidence="1">
    <location>
        <begin position="74"/>
        <end position="84"/>
    </location>
</feature>
<accession>A0A1Y2HHJ7</accession>
<feature type="compositionally biased region" description="Polar residues" evidence="1">
    <location>
        <begin position="126"/>
        <end position="135"/>
    </location>
</feature>
<feature type="compositionally biased region" description="Low complexity" evidence="1">
    <location>
        <begin position="103"/>
        <end position="116"/>
    </location>
</feature>
<feature type="region of interest" description="Disordered" evidence="1">
    <location>
        <begin position="1"/>
        <end position="39"/>
    </location>
</feature>